<evidence type="ECO:0000259" key="4">
    <source>
        <dbReference type="Pfam" id="PF02902"/>
    </source>
</evidence>
<evidence type="ECO:0000313" key="5">
    <source>
        <dbReference type="EMBL" id="CAL1588579.1"/>
    </source>
</evidence>
<keyword evidence="3" id="KW-0378">Hydrolase</keyword>
<dbReference type="EMBL" id="OZ035840">
    <property type="protein sequence ID" value="CAL1588579.1"/>
    <property type="molecule type" value="Genomic_DNA"/>
</dbReference>
<comment type="similarity">
    <text evidence="1">Belongs to the peptidase C48 family.</text>
</comment>
<sequence>MNVSRWECNTLPHPLQPDSSSCGVFAIKFVENILTGQPLVFPAGRSDVDALRWQIAETVLEASDDLTDICCICGQEDVDEEDVDDPNDTKSIIWV</sequence>
<proteinExistence type="inferred from homology"/>
<organism evidence="5 6">
    <name type="scientific">Knipowitschia caucasica</name>
    <name type="common">Caucasian dwarf goby</name>
    <name type="synonym">Pomatoschistus caucasicus</name>
    <dbReference type="NCBI Taxonomy" id="637954"/>
    <lineage>
        <taxon>Eukaryota</taxon>
        <taxon>Metazoa</taxon>
        <taxon>Chordata</taxon>
        <taxon>Craniata</taxon>
        <taxon>Vertebrata</taxon>
        <taxon>Euteleostomi</taxon>
        <taxon>Actinopterygii</taxon>
        <taxon>Neopterygii</taxon>
        <taxon>Teleostei</taxon>
        <taxon>Neoteleostei</taxon>
        <taxon>Acanthomorphata</taxon>
        <taxon>Gobiaria</taxon>
        <taxon>Gobiiformes</taxon>
        <taxon>Gobioidei</taxon>
        <taxon>Gobiidae</taxon>
        <taxon>Gobiinae</taxon>
        <taxon>Knipowitschia</taxon>
    </lineage>
</organism>
<feature type="domain" description="Ubiquitin-like protease family profile" evidence="4">
    <location>
        <begin position="3"/>
        <end position="62"/>
    </location>
</feature>
<evidence type="ECO:0000256" key="1">
    <source>
        <dbReference type="ARBA" id="ARBA00005234"/>
    </source>
</evidence>
<keyword evidence="2" id="KW-0645">Protease</keyword>
<evidence type="ECO:0000256" key="2">
    <source>
        <dbReference type="ARBA" id="ARBA00022670"/>
    </source>
</evidence>
<accession>A0AAV2KMH1</accession>
<dbReference type="InterPro" id="IPR038765">
    <property type="entry name" value="Papain-like_cys_pep_sf"/>
</dbReference>
<dbReference type="InterPro" id="IPR003653">
    <property type="entry name" value="Peptidase_C48_C"/>
</dbReference>
<evidence type="ECO:0000313" key="6">
    <source>
        <dbReference type="Proteomes" id="UP001497482"/>
    </source>
</evidence>
<name>A0AAV2KMH1_KNICA</name>
<reference evidence="5 6" key="1">
    <citation type="submission" date="2024-04" db="EMBL/GenBank/DDBJ databases">
        <authorList>
            <person name="Waldvogel A.-M."/>
            <person name="Schoenle A."/>
        </authorList>
    </citation>
    <scope>NUCLEOTIDE SEQUENCE [LARGE SCALE GENOMIC DNA]</scope>
</reference>
<gene>
    <name evidence="5" type="ORF">KC01_LOCUS18355</name>
</gene>
<dbReference type="Gene3D" id="3.40.395.10">
    <property type="entry name" value="Adenoviral Proteinase, Chain A"/>
    <property type="match status" value="1"/>
</dbReference>
<dbReference type="Pfam" id="PF02902">
    <property type="entry name" value="Peptidase_C48"/>
    <property type="match status" value="1"/>
</dbReference>
<dbReference type="GO" id="GO:0006508">
    <property type="term" value="P:proteolysis"/>
    <property type="evidence" value="ECO:0007669"/>
    <property type="project" value="UniProtKB-KW"/>
</dbReference>
<dbReference type="GO" id="GO:0008234">
    <property type="term" value="F:cysteine-type peptidase activity"/>
    <property type="evidence" value="ECO:0007669"/>
    <property type="project" value="InterPro"/>
</dbReference>
<evidence type="ECO:0000256" key="3">
    <source>
        <dbReference type="ARBA" id="ARBA00022801"/>
    </source>
</evidence>
<protein>
    <recommendedName>
        <fullName evidence="4">Ubiquitin-like protease family profile domain-containing protein</fullName>
    </recommendedName>
</protein>
<keyword evidence="6" id="KW-1185">Reference proteome</keyword>
<dbReference type="Proteomes" id="UP001497482">
    <property type="component" value="Chromosome 18"/>
</dbReference>
<dbReference type="SUPFAM" id="SSF54001">
    <property type="entry name" value="Cysteine proteinases"/>
    <property type="match status" value="1"/>
</dbReference>
<dbReference type="AlphaFoldDB" id="A0AAV2KMH1"/>